<dbReference type="PROSITE" id="PS51296">
    <property type="entry name" value="RIESKE"/>
    <property type="match status" value="1"/>
</dbReference>
<comment type="similarity">
    <text evidence="1">Belongs to the bacterial ring-hydroxylating dioxygenase alpha subunit family.</text>
</comment>
<evidence type="ECO:0000256" key="1">
    <source>
        <dbReference type="ARBA" id="ARBA00008751"/>
    </source>
</evidence>
<evidence type="ECO:0000256" key="5">
    <source>
        <dbReference type="ARBA" id="ARBA00022964"/>
    </source>
</evidence>
<evidence type="ECO:0000256" key="7">
    <source>
        <dbReference type="ARBA" id="ARBA00023004"/>
    </source>
</evidence>
<dbReference type="Proteomes" id="UP000059847">
    <property type="component" value="Chromosome"/>
</dbReference>
<feature type="domain" description="Rieske" evidence="10">
    <location>
        <begin position="39"/>
        <end position="150"/>
    </location>
</feature>
<evidence type="ECO:0000256" key="3">
    <source>
        <dbReference type="ARBA" id="ARBA00022723"/>
    </source>
</evidence>
<dbReference type="SUPFAM" id="SSF50022">
    <property type="entry name" value="ISP domain"/>
    <property type="match status" value="1"/>
</dbReference>
<keyword evidence="4" id="KW-0058">Aromatic hydrocarbons catabolism</keyword>
<dbReference type="EMBL" id="CP012678">
    <property type="protein sequence ID" value="ALF60609.1"/>
    <property type="molecule type" value="Genomic_DNA"/>
</dbReference>
<dbReference type="PRINTS" id="PR00090">
    <property type="entry name" value="RNGDIOXGNASE"/>
</dbReference>
<keyword evidence="3" id="KW-0479">Metal-binding</keyword>
<keyword evidence="5" id="KW-0223">Dioxygenase</keyword>
<dbReference type="Pfam" id="PF00355">
    <property type="entry name" value="Rieske"/>
    <property type="match status" value="1"/>
</dbReference>
<dbReference type="KEGG" id="pur:AOC03_11610"/>
<evidence type="ECO:0000259" key="10">
    <source>
        <dbReference type="PROSITE" id="PS51296"/>
    </source>
</evidence>
<dbReference type="SUPFAM" id="SSF55961">
    <property type="entry name" value="Bet v1-like"/>
    <property type="match status" value="1"/>
</dbReference>
<dbReference type="GO" id="GO:0051537">
    <property type="term" value="F:2 iron, 2 sulfur cluster binding"/>
    <property type="evidence" value="ECO:0007669"/>
    <property type="project" value="UniProtKB-KW"/>
</dbReference>
<reference evidence="11 12" key="1">
    <citation type="submission" date="2015-09" db="EMBL/GenBank/DDBJ databases">
        <title>Complete genome of Psychrobacter urativorans R10.10B.</title>
        <authorList>
            <person name="See-Too W.S."/>
            <person name="Chan K.G."/>
        </authorList>
    </citation>
    <scope>NUCLEOTIDE SEQUENCE [LARGE SCALE GENOMIC DNA]</scope>
    <source>
        <strain evidence="11 12">R10.10B</strain>
    </source>
</reference>
<dbReference type="RefSeq" id="WP_062536188.1">
    <property type="nucleotide sequence ID" value="NZ_CP012678.1"/>
</dbReference>
<dbReference type="Gene3D" id="2.102.10.10">
    <property type="entry name" value="Rieske [2Fe-2S] iron-sulphur domain"/>
    <property type="match status" value="1"/>
</dbReference>
<keyword evidence="2" id="KW-0001">2Fe-2S</keyword>
<dbReference type="GO" id="GO:0005506">
    <property type="term" value="F:iron ion binding"/>
    <property type="evidence" value="ECO:0007669"/>
    <property type="project" value="InterPro"/>
</dbReference>
<name>A0A0M4T999_9GAMM</name>
<dbReference type="InterPro" id="IPR036922">
    <property type="entry name" value="Rieske_2Fe-2S_sf"/>
</dbReference>
<dbReference type="AlphaFoldDB" id="A0A0M4T999"/>
<dbReference type="PANTHER" id="PTHR43756">
    <property type="entry name" value="CHOLINE MONOOXYGENASE, CHLOROPLASTIC"/>
    <property type="match status" value="1"/>
</dbReference>
<dbReference type="InterPro" id="IPR001663">
    <property type="entry name" value="Rng_hydr_dOase-A"/>
</dbReference>
<protein>
    <submittedName>
        <fullName evidence="11">Ribosomal subunit interface protein</fullName>
    </submittedName>
</protein>
<proteinExistence type="inferred from homology"/>
<evidence type="ECO:0000256" key="9">
    <source>
        <dbReference type="ARBA" id="ARBA00023027"/>
    </source>
</evidence>
<sequence length="434" mass="48889">MSMNIRSMVDHENGLIDRRIFWDEAIYQQELKQIFARCWHFVAHESQVKSFGDFITTYIGEDAVIVARAKDKSINVMLNACPHRGNKVCFAGEGKIRSFVCNYHGWAFGLDGKLNGMPANELYDKTEGFNKEDWGLHRARVETYKGLVFATFDEEAPSLGEYLGDFRWYLDAILDVDDKGTEFLPGTTRSLLKCNWKYPADNFVGDIYHALWTHLGAAEATLKDAGGIVVSNENSYQASVNGHGWEFSLANNFGNAATMGDKDIIKYLRSREQEITKRLGVARGKMLGSVASGLIFPNFAFLPGYLTFRTFLPKGPTETELHSWTLVPSEASDEIKDKWRLGAMRTFSPSGILEMDDGENWEHATLGNSGYFTRNQKLCYAMNPTKGEAVPIDLPGTVTKGQLNDANQRLFFKRYTEFMEAGSWADIPLAESKF</sequence>
<evidence type="ECO:0000256" key="2">
    <source>
        <dbReference type="ARBA" id="ARBA00022714"/>
    </source>
</evidence>
<evidence type="ECO:0000256" key="6">
    <source>
        <dbReference type="ARBA" id="ARBA00023002"/>
    </source>
</evidence>
<dbReference type="OrthoDB" id="9769355at2"/>
<keyword evidence="9" id="KW-0520">NAD</keyword>
<dbReference type="PANTHER" id="PTHR43756:SF1">
    <property type="entry name" value="3-PHENYLPROPIONATE_CINNAMIC ACID DIOXYGENASE SUBUNIT ALPHA"/>
    <property type="match status" value="1"/>
</dbReference>
<dbReference type="InterPro" id="IPR017941">
    <property type="entry name" value="Rieske_2Fe-2S"/>
</dbReference>
<gene>
    <name evidence="11" type="ORF">AOC03_11610</name>
</gene>
<accession>A0A0M4T999</accession>
<dbReference type="InterPro" id="IPR015879">
    <property type="entry name" value="Ring_hydroxy_dOase_asu_C_dom"/>
</dbReference>
<organism evidence="11 12">
    <name type="scientific">Psychrobacter urativorans</name>
    <dbReference type="NCBI Taxonomy" id="45610"/>
    <lineage>
        <taxon>Bacteria</taxon>
        <taxon>Pseudomonadati</taxon>
        <taxon>Pseudomonadota</taxon>
        <taxon>Gammaproteobacteria</taxon>
        <taxon>Moraxellales</taxon>
        <taxon>Moraxellaceae</taxon>
        <taxon>Psychrobacter</taxon>
    </lineage>
</organism>
<keyword evidence="12" id="KW-1185">Reference proteome</keyword>
<dbReference type="STRING" id="45610.AOC03_11610"/>
<keyword evidence="6" id="KW-0560">Oxidoreductase</keyword>
<evidence type="ECO:0000256" key="4">
    <source>
        <dbReference type="ARBA" id="ARBA00022797"/>
    </source>
</evidence>
<dbReference type="CDD" id="cd03469">
    <property type="entry name" value="Rieske_RO_Alpha_N"/>
    <property type="match status" value="1"/>
</dbReference>
<dbReference type="Gene3D" id="3.90.380.10">
    <property type="entry name" value="Naphthalene 1,2-dioxygenase Alpha Subunit, Chain A, domain 1"/>
    <property type="match status" value="1"/>
</dbReference>
<evidence type="ECO:0000313" key="12">
    <source>
        <dbReference type="Proteomes" id="UP000059847"/>
    </source>
</evidence>
<evidence type="ECO:0000256" key="8">
    <source>
        <dbReference type="ARBA" id="ARBA00023014"/>
    </source>
</evidence>
<dbReference type="GO" id="GO:0051213">
    <property type="term" value="F:dioxygenase activity"/>
    <property type="evidence" value="ECO:0007669"/>
    <property type="project" value="UniProtKB-KW"/>
</dbReference>
<dbReference type="InterPro" id="IPR043266">
    <property type="entry name" value="RHO_NdoB-like_C"/>
</dbReference>
<dbReference type="Pfam" id="PF00848">
    <property type="entry name" value="Ring_hydroxyl_A"/>
    <property type="match status" value="1"/>
</dbReference>
<keyword evidence="8" id="KW-0411">Iron-sulfur</keyword>
<evidence type="ECO:0000313" key="11">
    <source>
        <dbReference type="EMBL" id="ALF60609.1"/>
    </source>
</evidence>
<keyword evidence="7" id="KW-0408">Iron</keyword>
<dbReference type="CDD" id="cd08881">
    <property type="entry name" value="RHO_alpha_C_NDO-like"/>
    <property type="match status" value="1"/>
</dbReference>